<name>A0A117LZY2_9BACT</name>
<proteinExistence type="predicted"/>
<accession>A0A117LZY2</accession>
<dbReference type="Proteomes" id="UP000053904">
    <property type="component" value="Unassembled WGS sequence"/>
</dbReference>
<dbReference type="AlphaFoldDB" id="A0A117LZY2"/>
<sequence>MDIHRVEVGKFDQDNLPPIEEKDRFLPFGDDFDEIAGFDEDDWEDEFKRIRKREDEWEDMNDDEIDDEL</sequence>
<evidence type="ECO:0000313" key="2">
    <source>
        <dbReference type="Proteomes" id="UP000053904"/>
    </source>
</evidence>
<reference evidence="2" key="1">
    <citation type="journal article" date="2015" name="MBio">
        <title>Genome-Resolved Metagenomic Analysis Reveals Roles for Candidate Phyla and Other Microbial Community Members in Biogeochemical Transformations in Oil Reservoirs.</title>
        <authorList>
            <person name="Hu P."/>
            <person name="Tom L."/>
            <person name="Singh A."/>
            <person name="Thomas B.C."/>
            <person name="Baker B.J."/>
            <person name="Piceno Y.M."/>
            <person name="Andersen G.L."/>
            <person name="Banfield J.F."/>
        </authorList>
    </citation>
    <scope>NUCLEOTIDE SEQUENCE [LARGE SCALE GENOMIC DNA]</scope>
</reference>
<gene>
    <name evidence="1" type="ORF">XD93_0797</name>
</gene>
<comment type="caution">
    <text evidence="1">The sequence shown here is derived from an EMBL/GenBank/DDBJ whole genome shotgun (WGS) entry which is preliminary data.</text>
</comment>
<evidence type="ECO:0000313" key="1">
    <source>
        <dbReference type="EMBL" id="KUK76642.1"/>
    </source>
</evidence>
<organism evidence="1 2">
    <name type="scientific">candidate division WS6 bacterium 34_10</name>
    <dbReference type="NCBI Taxonomy" id="1641389"/>
    <lineage>
        <taxon>Bacteria</taxon>
        <taxon>Candidatus Dojkabacteria</taxon>
    </lineage>
</organism>
<protein>
    <submittedName>
        <fullName evidence="1">Uncharacterized protein</fullName>
    </submittedName>
</protein>
<dbReference type="EMBL" id="LGGO01000122">
    <property type="protein sequence ID" value="KUK76642.1"/>
    <property type="molecule type" value="Genomic_DNA"/>
</dbReference>